<evidence type="ECO:0000256" key="1">
    <source>
        <dbReference type="SAM" id="MobiDB-lite"/>
    </source>
</evidence>
<feature type="compositionally biased region" description="Polar residues" evidence="1">
    <location>
        <begin position="128"/>
        <end position="139"/>
    </location>
</feature>
<reference evidence="3" key="4">
    <citation type="journal article" date="2015" name="G3 (Bethesda)">
        <title>Genome sequences of three phytopathogenic species of the Magnaporthaceae family of fungi.</title>
        <authorList>
            <person name="Okagaki L.H."/>
            <person name="Nunes C.C."/>
            <person name="Sailsbery J."/>
            <person name="Clay B."/>
            <person name="Brown D."/>
            <person name="John T."/>
            <person name="Oh Y."/>
            <person name="Young N."/>
            <person name="Fitzgerald M."/>
            <person name="Haas B.J."/>
            <person name="Zeng Q."/>
            <person name="Young S."/>
            <person name="Adiconis X."/>
            <person name="Fan L."/>
            <person name="Levin J.Z."/>
            <person name="Mitchell T.K."/>
            <person name="Okubara P.A."/>
            <person name="Farman M.L."/>
            <person name="Kohn L.M."/>
            <person name="Birren B."/>
            <person name="Ma L.-J."/>
            <person name="Dean R.A."/>
        </authorList>
    </citation>
    <scope>NUCLEOTIDE SEQUENCE</scope>
    <source>
        <strain evidence="3">ATCC 64411 / 73-15</strain>
    </source>
</reference>
<feature type="region of interest" description="Disordered" evidence="1">
    <location>
        <begin position="45"/>
        <end position="139"/>
    </location>
</feature>
<dbReference type="Proteomes" id="UP000011715">
    <property type="component" value="Unassembled WGS sequence"/>
</dbReference>
<proteinExistence type="predicted"/>
<protein>
    <submittedName>
        <fullName evidence="2 3">Uncharacterized protein</fullName>
    </submittedName>
</protein>
<name>A0A0C4DYS7_MAGP6</name>
<sequence>MLAGHAVSPEGRGCATGQANQRTRSTRCILATCFRLDNSPLGTGSFGPAITHHDDNHHHDHQHNHLTGLEPATAATAAAARPSIMSSHALSSGRRRDEIAKGHGPTRSRLMDGWDVGRPRDRKGPNGSLPSSTVVGPPR</sequence>
<keyword evidence="4" id="KW-1185">Reference proteome</keyword>
<dbReference type="EMBL" id="GL876969">
    <property type="protein sequence ID" value="KLU86189.1"/>
    <property type="molecule type" value="Genomic_DNA"/>
</dbReference>
<organism evidence="3 4">
    <name type="scientific">Magnaporthiopsis poae (strain ATCC 64411 / 73-15)</name>
    <name type="common">Kentucky bluegrass fungus</name>
    <name type="synonym">Magnaporthe poae</name>
    <dbReference type="NCBI Taxonomy" id="644358"/>
    <lineage>
        <taxon>Eukaryota</taxon>
        <taxon>Fungi</taxon>
        <taxon>Dikarya</taxon>
        <taxon>Ascomycota</taxon>
        <taxon>Pezizomycotina</taxon>
        <taxon>Sordariomycetes</taxon>
        <taxon>Sordariomycetidae</taxon>
        <taxon>Magnaporthales</taxon>
        <taxon>Magnaporthaceae</taxon>
        <taxon>Magnaporthiopsis</taxon>
    </lineage>
</organism>
<gene>
    <name evidence="2" type="ORF">MAPG_05206</name>
</gene>
<evidence type="ECO:0000313" key="4">
    <source>
        <dbReference type="Proteomes" id="UP000011715"/>
    </source>
</evidence>
<dbReference type="VEuPathDB" id="FungiDB:MAPG_05206"/>
<dbReference type="EMBL" id="ADBL01001230">
    <property type="status" value="NOT_ANNOTATED_CDS"/>
    <property type="molecule type" value="Genomic_DNA"/>
</dbReference>
<dbReference type="EnsemblFungi" id="MAPG_05206T0">
    <property type="protein sequence ID" value="MAPG_05206T0"/>
    <property type="gene ID" value="MAPG_05206"/>
</dbReference>
<feature type="compositionally biased region" description="Basic and acidic residues" evidence="1">
    <location>
        <begin position="109"/>
        <end position="124"/>
    </location>
</feature>
<dbReference type="AlphaFoldDB" id="A0A0C4DYS7"/>
<reference evidence="4" key="1">
    <citation type="submission" date="2010-05" db="EMBL/GenBank/DDBJ databases">
        <title>The genome sequence of Magnaporthe poae strain ATCC 64411.</title>
        <authorList>
            <person name="Ma L.-J."/>
            <person name="Dead R."/>
            <person name="Young S."/>
            <person name="Zeng Q."/>
            <person name="Koehrsen M."/>
            <person name="Alvarado L."/>
            <person name="Berlin A."/>
            <person name="Chapman S.B."/>
            <person name="Chen Z."/>
            <person name="Freedman E."/>
            <person name="Gellesch M."/>
            <person name="Goldberg J."/>
            <person name="Griggs A."/>
            <person name="Gujja S."/>
            <person name="Heilman E.R."/>
            <person name="Heiman D."/>
            <person name="Hepburn T."/>
            <person name="Howarth C."/>
            <person name="Jen D."/>
            <person name="Larson L."/>
            <person name="Mehta T."/>
            <person name="Neiman D."/>
            <person name="Pearson M."/>
            <person name="Roberts A."/>
            <person name="Saif S."/>
            <person name="Shea T."/>
            <person name="Shenoy N."/>
            <person name="Sisk P."/>
            <person name="Stolte C."/>
            <person name="Sykes S."/>
            <person name="Walk T."/>
            <person name="White J."/>
            <person name="Yandava C."/>
            <person name="Haas B."/>
            <person name="Nusbaum C."/>
            <person name="Birren B."/>
        </authorList>
    </citation>
    <scope>NUCLEOTIDE SEQUENCE [LARGE SCALE GENOMIC DNA]</scope>
    <source>
        <strain evidence="4">ATCC 64411 / 73-15</strain>
    </source>
</reference>
<reference evidence="2" key="3">
    <citation type="submission" date="2011-03" db="EMBL/GenBank/DDBJ databases">
        <title>Annotation of Magnaporthe poae ATCC 64411.</title>
        <authorList>
            <person name="Ma L.-J."/>
            <person name="Dead R."/>
            <person name="Young S.K."/>
            <person name="Zeng Q."/>
            <person name="Gargeya S."/>
            <person name="Fitzgerald M."/>
            <person name="Haas B."/>
            <person name="Abouelleil A."/>
            <person name="Alvarado L."/>
            <person name="Arachchi H.M."/>
            <person name="Berlin A."/>
            <person name="Brown A."/>
            <person name="Chapman S.B."/>
            <person name="Chen Z."/>
            <person name="Dunbar C."/>
            <person name="Freedman E."/>
            <person name="Gearin G."/>
            <person name="Gellesch M."/>
            <person name="Goldberg J."/>
            <person name="Griggs A."/>
            <person name="Gujja S."/>
            <person name="Heiman D."/>
            <person name="Howarth C."/>
            <person name="Larson L."/>
            <person name="Lui A."/>
            <person name="MacDonald P.J.P."/>
            <person name="Mehta T."/>
            <person name="Montmayeur A."/>
            <person name="Murphy C."/>
            <person name="Neiman D."/>
            <person name="Pearson M."/>
            <person name="Priest M."/>
            <person name="Roberts A."/>
            <person name="Saif S."/>
            <person name="Shea T."/>
            <person name="Shenoy N."/>
            <person name="Sisk P."/>
            <person name="Stolte C."/>
            <person name="Sykes S."/>
            <person name="Yandava C."/>
            <person name="Wortman J."/>
            <person name="Nusbaum C."/>
            <person name="Birren B."/>
        </authorList>
    </citation>
    <scope>NUCLEOTIDE SEQUENCE</scope>
    <source>
        <strain evidence="2">ATCC 64411</strain>
    </source>
</reference>
<reference evidence="3" key="5">
    <citation type="submission" date="2015-06" db="UniProtKB">
        <authorList>
            <consortium name="EnsemblFungi"/>
        </authorList>
    </citation>
    <scope>IDENTIFICATION</scope>
    <source>
        <strain evidence="3">ATCC 64411</strain>
    </source>
</reference>
<evidence type="ECO:0000313" key="2">
    <source>
        <dbReference type="EMBL" id="KLU86189.1"/>
    </source>
</evidence>
<reference evidence="2" key="2">
    <citation type="submission" date="2010-05" db="EMBL/GenBank/DDBJ databases">
        <title>The Genome Sequence of Magnaporthe poae strain ATCC 64411.</title>
        <authorList>
            <consortium name="The Broad Institute Genome Sequencing Platform"/>
            <consortium name="Broad Institute Genome Sequencing Center for Infectious Disease"/>
            <person name="Ma L.-J."/>
            <person name="Dead R."/>
            <person name="Young S."/>
            <person name="Zeng Q."/>
            <person name="Koehrsen M."/>
            <person name="Alvarado L."/>
            <person name="Berlin A."/>
            <person name="Chapman S.B."/>
            <person name="Chen Z."/>
            <person name="Freedman E."/>
            <person name="Gellesch M."/>
            <person name="Goldberg J."/>
            <person name="Griggs A."/>
            <person name="Gujja S."/>
            <person name="Heilman E.R."/>
            <person name="Heiman D."/>
            <person name="Hepburn T."/>
            <person name="Howarth C."/>
            <person name="Jen D."/>
            <person name="Larson L."/>
            <person name="Mehta T."/>
            <person name="Neiman D."/>
            <person name="Pearson M."/>
            <person name="Roberts A."/>
            <person name="Saif S."/>
            <person name="Shea T."/>
            <person name="Shenoy N."/>
            <person name="Sisk P."/>
            <person name="Stolte C."/>
            <person name="Sykes S."/>
            <person name="Walk T."/>
            <person name="White J."/>
            <person name="Yandava C."/>
            <person name="Haas B."/>
            <person name="Nusbaum C."/>
            <person name="Birren B."/>
        </authorList>
    </citation>
    <scope>NUCLEOTIDE SEQUENCE</scope>
    <source>
        <strain evidence="2">ATCC 64411</strain>
    </source>
</reference>
<accession>A0A0C4DYS7</accession>
<feature type="region of interest" description="Disordered" evidence="1">
    <location>
        <begin position="1"/>
        <end position="21"/>
    </location>
</feature>
<evidence type="ECO:0000313" key="3">
    <source>
        <dbReference type="EnsemblFungi" id="MAPG_05206T0"/>
    </source>
</evidence>